<dbReference type="GO" id="GO:0006508">
    <property type="term" value="P:proteolysis"/>
    <property type="evidence" value="ECO:0007669"/>
    <property type="project" value="InterPro"/>
</dbReference>
<dbReference type="InterPro" id="IPR043504">
    <property type="entry name" value="Peptidase_S1_PA_chymotrypsin"/>
</dbReference>
<accession>A0A3B5LPW0</accession>
<feature type="signal peptide" evidence="2">
    <location>
        <begin position="1"/>
        <end position="20"/>
    </location>
</feature>
<dbReference type="Proteomes" id="UP000261380">
    <property type="component" value="Unplaced"/>
</dbReference>
<name>A0A3B5LPW0_9TELE</name>
<dbReference type="InterPro" id="IPR009003">
    <property type="entry name" value="Peptidase_S1_PA"/>
</dbReference>
<sequence length="115" mass="12195">MTGLTCLSIFALPPPSLVSAFVSSRFSPACGKAAGSKSRIIGGQDAQLGDWPWQVYFTVGDSSCGGSLISNEWVLTAAHCITSLGGVNHPREPTAKCSSGTVAEKLFIHHQWWLC</sequence>
<dbReference type="PANTHER" id="PTHR24252:SF7">
    <property type="entry name" value="HYALIN"/>
    <property type="match status" value="1"/>
</dbReference>
<dbReference type="InterPro" id="IPR018114">
    <property type="entry name" value="TRYPSIN_HIS"/>
</dbReference>
<keyword evidence="2" id="KW-0732">Signal</keyword>
<dbReference type="Pfam" id="PF00089">
    <property type="entry name" value="Trypsin"/>
    <property type="match status" value="1"/>
</dbReference>
<keyword evidence="1" id="KW-1015">Disulfide bond</keyword>
<dbReference type="PROSITE" id="PS50240">
    <property type="entry name" value="TRYPSIN_DOM"/>
    <property type="match status" value="1"/>
</dbReference>
<evidence type="ECO:0000313" key="5">
    <source>
        <dbReference type="Proteomes" id="UP000261380"/>
    </source>
</evidence>
<dbReference type="Ensembl" id="ENSXCOT00000011593.1">
    <property type="protein sequence ID" value="ENSXCOP00000011461.1"/>
    <property type="gene ID" value="ENSXCOG00000008651.1"/>
</dbReference>
<organism evidence="4 5">
    <name type="scientific">Xiphophorus couchianus</name>
    <name type="common">Monterrey platyfish</name>
    <dbReference type="NCBI Taxonomy" id="32473"/>
    <lineage>
        <taxon>Eukaryota</taxon>
        <taxon>Metazoa</taxon>
        <taxon>Chordata</taxon>
        <taxon>Craniata</taxon>
        <taxon>Vertebrata</taxon>
        <taxon>Euteleostomi</taxon>
        <taxon>Actinopterygii</taxon>
        <taxon>Neopterygii</taxon>
        <taxon>Teleostei</taxon>
        <taxon>Neoteleostei</taxon>
        <taxon>Acanthomorphata</taxon>
        <taxon>Ovalentaria</taxon>
        <taxon>Atherinomorphae</taxon>
        <taxon>Cyprinodontiformes</taxon>
        <taxon>Poeciliidae</taxon>
        <taxon>Poeciliinae</taxon>
        <taxon>Xiphophorus</taxon>
    </lineage>
</organism>
<reference evidence="4" key="1">
    <citation type="submission" date="2025-08" db="UniProtKB">
        <authorList>
            <consortium name="Ensembl"/>
        </authorList>
    </citation>
    <scope>IDENTIFICATION</scope>
</reference>
<dbReference type="PANTHER" id="PTHR24252">
    <property type="entry name" value="ACROSIN-RELATED"/>
    <property type="match status" value="1"/>
</dbReference>
<dbReference type="GO" id="GO:0004252">
    <property type="term" value="F:serine-type endopeptidase activity"/>
    <property type="evidence" value="ECO:0007669"/>
    <property type="project" value="InterPro"/>
</dbReference>
<feature type="domain" description="Peptidase S1" evidence="3">
    <location>
        <begin position="40"/>
        <end position="115"/>
    </location>
</feature>
<dbReference type="Gene3D" id="2.40.10.10">
    <property type="entry name" value="Trypsin-like serine proteases"/>
    <property type="match status" value="2"/>
</dbReference>
<feature type="chain" id="PRO_5017314935" description="Peptidase S1 domain-containing protein" evidence="2">
    <location>
        <begin position="21"/>
        <end position="115"/>
    </location>
</feature>
<reference evidence="4" key="2">
    <citation type="submission" date="2025-09" db="UniProtKB">
        <authorList>
            <consortium name="Ensembl"/>
        </authorList>
    </citation>
    <scope>IDENTIFICATION</scope>
</reference>
<evidence type="ECO:0000256" key="1">
    <source>
        <dbReference type="ARBA" id="ARBA00023157"/>
    </source>
</evidence>
<dbReference type="SUPFAM" id="SSF50494">
    <property type="entry name" value="Trypsin-like serine proteases"/>
    <property type="match status" value="1"/>
</dbReference>
<keyword evidence="5" id="KW-1185">Reference proteome</keyword>
<dbReference type="AlphaFoldDB" id="A0A3B5LPW0"/>
<dbReference type="InterPro" id="IPR001254">
    <property type="entry name" value="Trypsin_dom"/>
</dbReference>
<dbReference type="PROSITE" id="PS00134">
    <property type="entry name" value="TRYPSIN_HIS"/>
    <property type="match status" value="1"/>
</dbReference>
<evidence type="ECO:0000259" key="3">
    <source>
        <dbReference type="PROSITE" id="PS50240"/>
    </source>
</evidence>
<dbReference type="STRING" id="32473.ENSXCOP00000011461"/>
<protein>
    <recommendedName>
        <fullName evidence="3">Peptidase S1 domain-containing protein</fullName>
    </recommendedName>
</protein>
<evidence type="ECO:0000313" key="4">
    <source>
        <dbReference type="Ensembl" id="ENSXCOP00000011461.1"/>
    </source>
</evidence>
<dbReference type="GeneTree" id="ENSGT01060000252416"/>
<evidence type="ECO:0000256" key="2">
    <source>
        <dbReference type="SAM" id="SignalP"/>
    </source>
</evidence>
<proteinExistence type="predicted"/>